<dbReference type="RefSeq" id="XP_009527032.1">
    <property type="nucleotide sequence ID" value="XM_009528737.1"/>
</dbReference>
<keyword evidence="2" id="KW-1185">Reference proteome</keyword>
<dbReference type="KEGG" id="psoj:PHYSODRAFT_376050"/>
<feature type="non-terminal residue" evidence="1">
    <location>
        <position position="136"/>
    </location>
</feature>
<protein>
    <submittedName>
        <fullName evidence="1">Uncharacterized protein</fullName>
    </submittedName>
</protein>
<sequence length="136" mass="15526">ATKAARVLFTAEFVLLDKYVEAIVPAIYGELRSFFGTGFASNRQYYSQFGSITPSNLSNTILNVLTYCLLKTLSFWIMCHLISRRVGISAIHLVAFGLLYQWEAVYSKILTWVVYTTQTSLQHLGTCPDFTFQFNW</sequence>
<organism evidence="1 2">
    <name type="scientific">Phytophthora sojae (strain P6497)</name>
    <name type="common">Soybean stem and root rot agent</name>
    <name type="synonym">Phytophthora megasperma f. sp. glycines</name>
    <dbReference type="NCBI Taxonomy" id="1094619"/>
    <lineage>
        <taxon>Eukaryota</taxon>
        <taxon>Sar</taxon>
        <taxon>Stramenopiles</taxon>
        <taxon>Oomycota</taxon>
        <taxon>Peronosporomycetes</taxon>
        <taxon>Peronosporales</taxon>
        <taxon>Peronosporaceae</taxon>
        <taxon>Phytophthora</taxon>
    </lineage>
</organism>
<proteinExistence type="predicted"/>
<gene>
    <name evidence="1" type="ORF">PHYSODRAFT_376050</name>
</gene>
<dbReference type="Proteomes" id="UP000002640">
    <property type="component" value="Unassembled WGS sequence"/>
</dbReference>
<reference evidence="1 2" key="1">
    <citation type="journal article" date="2006" name="Science">
        <title>Phytophthora genome sequences uncover evolutionary origins and mechanisms of pathogenesis.</title>
        <authorList>
            <person name="Tyler B.M."/>
            <person name="Tripathy S."/>
            <person name="Zhang X."/>
            <person name="Dehal P."/>
            <person name="Jiang R.H."/>
            <person name="Aerts A."/>
            <person name="Arredondo F.D."/>
            <person name="Baxter L."/>
            <person name="Bensasson D."/>
            <person name="Beynon J.L."/>
            <person name="Chapman J."/>
            <person name="Damasceno C.M."/>
            <person name="Dorrance A.E."/>
            <person name="Dou D."/>
            <person name="Dickerman A.W."/>
            <person name="Dubchak I.L."/>
            <person name="Garbelotto M."/>
            <person name="Gijzen M."/>
            <person name="Gordon S.G."/>
            <person name="Govers F."/>
            <person name="Grunwald N.J."/>
            <person name="Huang W."/>
            <person name="Ivors K.L."/>
            <person name="Jones R.W."/>
            <person name="Kamoun S."/>
            <person name="Krampis K."/>
            <person name="Lamour K.H."/>
            <person name="Lee M.K."/>
            <person name="McDonald W.H."/>
            <person name="Medina M."/>
            <person name="Meijer H.J."/>
            <person name="Nordberg E.K."/>
            <person name="Maclean D.J."/>
            <person name="Ospina-Giraldo M.D."/>
            <person name="Morris P.F."/>
            <person name="Phuntumart V."/>
            <person name="Putnam N.H."/>
            <person name="Rash S."/>
            <person name="Rose J.K."/>
            <person name="Sakihama Y."/>
            <person name="Salamov A.A."/>
            <person name="Savidor A."/>
            <person name="Scheuring C.F."/>
            <person name="Smith B.M."/>
            <person name="Sobral B.W."/>
            <person name="Terry A."/>
            <person name="Torto-Alalibo T.A."/>
            <person name="Win J."/>
            <person name="Xu Z."/>
            <person name="Zhang H."/>
            <person name="Grigoriev I.V."/>
            <person name="Rokhsar D.S."/>
            <person name="Boore J.L."/>
        </authorList>
    </citation>
    <scope>NUCLEOTIDE SEQUENCE [LARGE SCALE GENOMIC DNA]</scope>
    <source>
        <strain evidence="1 2">P6497</strain>
    </source>
</reference>
<dbReference type="InParanoid" id="G4ZG70"/>
<feature type="non-terminal residue" evidence="1">
    <location>
        <position position="1"/>
    </location>
</feature>
<dbReference type="GeneID" id="20650525"/>
<accession>G4ZG70</accession>
<evidence type="ECO:0000313" key="2">
    <source>
        <dbReference type="Proteomes" id="UP000002640"/>
    </source>
</evidence>
<dbReference type="AlphaFoldDB" id="G4ZG70"/>
<dbReference type="EMBL" id="JH159154">
    <property type="protein sequence ID" value="EGZ17974.1"/>
    <property type="molecule type" value="Genomic_DNA"/>
</dbReference>
<name>G4ZG70_PHYSP</name>
<evidence type="ECO:0000313" key="1">
    <source>
        <dbReference type="EMBL" id="EGZ17974.1"/>
    </source>
</evidence>